<dbReference type="InterPro" id="IPR036259">
    <property type="entry name" value="MFS_trans_sf"/>
</dbReference>
<feature type="transmembrane region" description="Helical" evidence="7">
    <location>
        <begin position="422"/>
        <end position="444"/>
    </location>
</feature>
<dbReference type="Pfam" id="PF00083">
    <property type="entry name" value="Sugar_tr"/>
    <property type="match status" value="1"/>
</dbReference>
<feature type="transmembrane region" description="Helical" evidence="7">
    <location>
        <begin position="193"/>
        <end position="218"/>
    </location>
</feature>
<evidence type="ECO:0000256" key="7">
    <source>
        <dbReference type="SAM" id="Phobius"/>
    </source>
</evidence>
<dbReference type="GO" id="GO:0005351">
    <property type="term" value="F:carbohydrate:proton symporter activity"/>
    <property type="evidence" value="ECO:0007669"/>
    <property type="project" value="TreeGrafter"/>
</dbReference>
<evidence type="ECO:0000256" key="1">
    <source>
        <dbReference type="ARBA" id="ARBA00004141"/>
    </source>
</evidence>
<dbReference type="AlphaFoldDB" id="A0A0B2WJG8"/>
<dbReference type="InterPro" id="IPR050360">
    <property type="entry name" value="MFS_Sugar_Transporters"/>
</dbReference>
<dbReference type="EMBL" id="AZHE01000042">
    <property type="protein sequence ID" value="KHN94073.1"/>
    <property type="molecule type" value="Genomic_DNA"/>
</dbReference>
<comment type="subcellular location">
    <subcellularLocation>
        <location evidence="1">Membrane</location>
        <topology evidence="1">Multi-pass membrane protein</topology>
    </subcellularLocation>
</comment>
<feature type="region of interest" description="Disordered" evidence="6">
    <location>
        <begin position="1"/>
        <end position="48"/>
    </location>
</feature>
<evidence type="ECO:0000256" key="4">
    <source>
        <dbReference type="ARBA" id="ARBA00022989"/>
    </source>
</evidence>
<dbReference type="Gene3D" id="1.20.1250.20">
    <property type="entry name" value="MFS general substrate transporter like domains"/>
    <property type="match status" value="1"/>
</dbReference>
<feature type="transmembrane region" description="Helical" evidence="7">
    <location>
        <begin position="266"/>
        <end position="286"/>
    </location>
</feature>
<dbReference type="OrthoDB" id="6612291at2759"/>
<feature type="domain" description="Major facilitator superfamily (MFS) profile" evidence="8">
    <location>
        <begin position="106"/>
        <end position="575"/>
    </location>
</feature>
<feature type="transmembrane region" description="Helical" evidence="7">
    <location>
        <begin position="451"/>
        <end position="474"/>
    </location>
</feature>
<dbReference type="GO" id="GO:0016020">
    <property type="term" value="C:membrane"/>
    <property type="evidence" value="ECO:0007669"/>
    <property type="project" value="UniProtKB-SubCell"/>
</dbReference>
<feature type="transmembrane region" description="Helical" evidence="7">
    <location>
        <begin position="548"/>
        <end position="569"/>
    </location>
</feature>
<dbReference type="PANTHER" id="PTHR48022">
    <property type="entry name" value="PLASTIDIC GLUCOSE TRANSPORTER 4"/>
    <property type="match status" value="1"/>
</dbReference>
<feature type="transmembrane region" description="Helical" evidence="7">
    <location>
        <begin position="306"/>
        <end position="327"/>
    </location>
</feature>
<keyword evidence="10" id="KW-1185">Reference proteome</keyword>
<comment type="caution">
    <text evidence="9">The sequence shown here is derived from an EMBL/GenBank/DDBJ whole genome shotgun (WGS) entry which is preliminary data.</text>
</comment>
<dbReference type="HOGENOM" id="CLU_001265_11_5_1"/>
<gene>
    <name evidence="9" type="ORF">MAM_08082</name>
</gene>
<evidence type="ECO:0000313" key="9">
    <source>
        <dbReference type="EMBL" id="KHN94073.1"/>
    </source>
</evidence>
<feature type="transmembrane region" description="Helical" evidence="7">
    <location>
        <begin position="388"/>
        <end position="410"/>
    </location>
</feature>
<dbReference type="STRING" id="1081103.A0A0B2WJG8"/>
<sequence>MSESGGSAQEAGRPRQTTPSTRRPEAAPRPDPSSGEPNPNPLLAPPSAVKAPCLGSARSMDTFWFPQLSPGGHDDTTSRRVRRGFDSDKELVFLTCCRQYPKAVGWSLLLFLTVVLEAYGKSLLFGFVAFPAFQRKYGTLRAGARPGSGDYEISSAWQIGLQNATYACELVGLLTHGYITYIVGYRKVMMGSLLWLCMSVFPAVFANSITTLLVSQALCAEQLARCWPSSFRDPRPDRAAGIPWGVIQTLAATYAAEVVPSGLRPYVLSNINICWVAGQLLGTGVLRAMLHNTSEWSYRLPVILQWAWAVPLLVGVSFAPESPWWFVRHERPRDARRSLGRLCSRPGAHIDDSIALMEHINGVEKELNYGGATYSDLFKGVNCRRTEISCVAWICQALSGGVLTGYAAYFFEQAGFSPSDSFSLSTGMYGMALVGGAISWLLVSKIGRRKLYVFGLASTVVLLSAGGIVSAASASSAVGDWNLGGLIILMTFVYDLTIGPVCYIVVAEVPSTRLRVKTVALARVVYNAAMMFNAAVVPNMLNPAVWGIHGKSCFLYAGTALCCLVWCLFRLPETKGLSYLELDILFEKKAPARKFAEVQDRLSKSAYLTVSRAERLTDSWHGWLAYS</sequence>
<evidence type="ECO:0000256" key="6">
    <source>
        <dbReference type="SAM" id="MobiDB-lite"/>
    </source>
</evidence>
<protein>
    <submittedName>
        <fullName evidence="9">General substrate transporter</fullName>
    </submittedName>
</protein>
<feature type="transmembrane region" description="Helical" evidence="7">
    <location>
        <begin position="106"/>
        <end position="133"/>
    </location>
</feature>
<name>A0A0B2WJG8_METAS</name>
<organism evidence="9 10">
    <name type="scientific">Metarhizium album (strain ARSEF 1941)</name>
    <dbReference type="NCBI Taxonomy" id="1081103"/>
    <lineage>
        <taxon>Eukaryota</taxon>
        <taxon>Fungi</taxon>
        <taxon>Dikarya</taxon>
        <taxon>Ascomycota</taxon>
        <taxon>Pezizomycotina</taxon>
        <taxon>Sordariomycetes</taxon>
        <taxon>Hypocreomycetidae</taxon>
        <taxon>Hypocreales</taxon>
        <taxon>Clavicipitaceae</taxon>
        <taxon>Metarhizium</taxon>
    </lineage>
</organism>
<keyword evidence="5 7" id="KW-0472">Membrane</keyword>
<dbReference type="Proteomes" id="UP000030816">
    <property type="component" value="Unassembled WGS sequence"/>
</dbReference>
<dbReference type="InterPro" id="IPR005828">
    <property type="entry name" value="MFS_sugar_transport-like"/>
</dbReference>
<accession>A0A0B2WJG8</accession>
<evidence type="ECO:0000256" key="2">
    <source>
        <dbReference type="ARBA" id="ARBA00010992"/>
    </source>
</evidence>
<proteinExistence type="inferred from homology"/>
<dbReference type="PROSITE" id="PS50850">
    <property type="entry name" value="MFS"/>
    <property type="match status" value="1"/>
</dbReference>
<keyword evidence="4 7" id="KW-1133">Transmembrane helix</keyword>
<dbReference type="RefSeq" id="XP_040675139.1">
    <property type="nucleotide sequence ID" value="XM_040826880.1"/>
</dbReference>
<evidence type="ECO:0000256" key="5">
    <source>
        <dbReference type="ARBA" id="ARBA00023136"/>
    </source>
</evidence>
<dbReference type="SUPFAM" id="SSF103473">
    <property type="entry name" value="MFS general substrate transporter"/>
    <property type="match status" value="1"/>
</dbReference>
<dbReference type="FunFam" id="1.20.1250.20:FF:000078">
    <property type="entry name" value="MFS maltose transporter, putative"/>
    <property type="match status" value="1"/>
</dbReference>
<evidence type="ECO:0000259" key="8">
    <source>
        <dbReference type="PROSITE" id="PS50850"/>
    </source>
</evidence>
<feature type="transmembrane region" description="Helical" evidence="7">
    <location>
        <begin position="238"/>
        <end position="259"/>
    </location>
</feature>
<comment type="similarity">
    <text evidence="2">Belongs to the major facilitator superfamily. Sugar transporter (TC 2.A.1.1) family.</text>
</comment>
<dbReference type="InterPro" id="IPR020846">
    <property type="entry name" value="MFS_dom"/>
</dbReference>
<feature type="transmembrane region" description="Helical" evidence="7">
    <location>
        <begin position="486"/>
        <end position="506"/>
    </location>
</feature>
<dbReference type="GeneID" id="63742537"/>
<keyword evidence="3 7" id="KW-0812">Transmembrane</keyword>
<feature type="transmembrane region" description="Helical" evidence="7">
    <location>
        <begin position="518"/>
        <end position="536"/>
    </location>
</feature>
<dbReference type="PANTHER" id="PTHR48022:SF49">
    <property type="entry name" value="SUGAR TRANSPORTER, PUTATIVE (AFU_ORTHOLOGUE AFUA_8G01340)-RELATED"/>
    <property type="match status" value="1"/>
</dbReference>
<evidence type="ECO:0000313" key="10">
    <source>
        <dbReference type="Proteomes" id="UP000030816"/>
    </source>
</evidence>
<reference evidence="9 10" key="1">
    <citation type="journal article" date="2014" name="Proc. Natl. Acad. Sci. U.S.A.">
        <title>Trajectory and genomic determinants of fungal-pathogen speciation and host adaptation.</title>
        <authorList>
            <person name="Hu X."/>
            <person name="Xiao G."/>
            <person name="Zheng P."/>
            <person name="Shang Y."/>
            <person name="Su Y."/>
            <person name="Zhang X."/>
            <person name="Liu X."/>
            <person name="Zhan S."/>
            <person name="St Leger R.J."/>
            <person name="Wang C."/>
        </authorList>
    </citation>
    <scope>NUCLEOTIDE SEQUENCE [LARGE SCALE GENOMIC DNA]</scope>
    <source>
        <strain evidence="9 10">ARSEF 1941</strain>
    </source>
</reference>
<evidence type="ECO:0000256" key="3">
    <source>
        <dbReference type="ARBA" id="ARBA00022692"/>
    </source>
</evidence>